<reference evidence="1" key="1">
    <citation type="submission" date="2023-07" db="EMBL/GenBank/DDBJ databases">
        <authorList>
            <consortium name="CYATHOMIX"/>
        </authorList>
    </citation>
    <scope>NUCLEOTIDE SEQUENCE</scope>
    <source>
        <strain evidence="1">N/A</strain>
    </source>
</reference>
<proteinExistence type="predicted"/>
<evidence type="ECO:0000313" key="2">
    <source>
        <dbReference type="Proteomes" id="UP001176961"/>
    </source>
</evidence>
<dbReference type="Proteomes" id="UP001176961">
    <property type="component" value="Unassembled WGS sequence"/>
</dbReference>
<name>A0AA36DQ34_CYLNA</name>
<evidence type="ECO:0000313" key="1">
    <source>
        <dbReference type="EMBL" id="CAJ0591286.1"/>
    </source>
</evidence>
<gene>
    <name evidence="1" type="ORF">CYNAS_LOCUS3269</name>
</gene>
<keyword evidence="2" id="KW-1185">Reference proteome</keyword>
<dbReference type="EMBL" id="CATQJL010000001">
    <property type="protein sequence ID" value="CAJ0591286.1"/>
    <property type="molecule type" value="Genomic_DNA"/>
</dbReference>
<comment type="caution">
    <text evidence="1">The sequence shown here is derived from an EMBL/GenBank/DDBJ whole genome shotgun (WGS) entry which is preliminary data.</text>
</comment>
<accession>A0AA36DQ34</accession>
<protein>
    <submittedName>
        <fullName evidence="1">Uncharacterized protein</fullName>
    </submittedName>
</protein>
<dbReference type="AlphaFoldDB" id="A0AA36DQ34"/>
<organism evidence="1 2">
    <name type="scientific">Cylicocyclus nassatus</name>
    <name type="common">Nematode worm</name>
    <dbReference type="NCBI Taxonomy" id="53992"/>
    <lineage>
        <taxon>Eukaryota</taxon>
        <taxon>Metazoa</taxon>
        <taxon>Ecdysozoa</taxon>
        <taxon>Nematoda</taxon>
        <taxon>Chromadorea</taxon>
        <taxon>Rhabditida</taxon>
        <taxon>Rhabditina</taxon>
        <taxon>Rhabditomorpha</taxon>
        <taxon>Strongyloidea</taxon>
        <taxon>Strongylidae</taxon>
        <taxon>Cylicocyclus</taxon>
    </lineage>
</organism>
<sequence length="129" mass="14947">MSGLTRVLSRFSSRRLATSTQDPHAIWKEINRLASEGKWDNLNNQPKMFMFGKAKREAYAAYNAINTKSDIWSSSPYGQIGKGLFRVAAFVLTVQVCVWIYEFAVPEEHRLHYKYRSKHGHGHEEQPHH</sequence>